<sequence length="42" mass="4727">MIRNAKVVGSTPIIGTIFYNKIIKLLLHCFALFNTNVQFCAL</sequence>
<name>A0A2X1JQF0_ECOLX</name>
<organism evidence="1 2">
    <name type="scientific">Escherichia coli</name>
    <dbReference type="NCBI Taxonomy" id="562"/>
    <lineage>
        <taxon>Bacteria</taxon>
        <taxon>Pseudomonadati</taxon>
        <taxon>Pseudomonadota</taxon>
        <taxon>Gammaproteobacteria</taxon>
        <taxon>Enterobacterales</taxon>
        <taxon>Enterobacteriaceae</taxon>
        <taxon>Escherichia</taxon>
    </lineage>
</organism>
<reference evidence="1 2" key="1">
    <citation type="submission" date="2018-06" db="EMBL/GenBank/DDBJ databases">
        <authorList>
            <consortium name="Pathogen Informatics"/>
            <person name="Doyle S."/>
        </authorList>
    </citation>
    <scope>NUCLEOTIDE SEQUENCE [LARGE SCALE GENOMIC DNA]</scope>
    <source>
        <strain evidence="1 2">NCTC11126</strain>
    </source>
</reference>
<protein>
    <submittedName>
        <fullName evidence="1">Uncharacterized protein</fullName>
    </submittedName>
</protein>
<accession>A0A2X1JQF0</accession>
<dbReference type="EMBL" id="UARS01000007">
    <property type="protein sequence ID" value="SPW48389.1"/>
    <property type="molecule type" value="Genomic_DNA"/>
</dbReference>
<gene>
    <name evidence="1" type="ORF">NCTC11126_03852</name>
</gene>
<dbReference type="AlphaFoldDB" id="A0A2X1JQF0"/>
<evidence type="ECO:0000313" key="2">
    <source>
        <dbReference type="Proteomes" id="UP000250561"/>
    </source>
</evidence>
<dbReference type="Proteomes" id="UP000250561">
    <property type="component" value="Unassembled WGS sequence"/>
</dbReference>
<proteinExistence type="predicted"/>
<evidence type="ECO:0000313" key="1">
    <source>
        <dbReference type="EMBL" id="SPW48389.1"/>
    </source>
</evidence>